<dbReference type="InterPro" id="IPR050320">
    <property type="entry name" value="N5-glutamine_MTase"/>
</dbReference>
<dbReference type="AlphaFoldDB" id="A0A846MNA4"/>
<accession>A0A846MNA4</accession>
<dbReference type="PROSITE" id="PS00092">
    <property type="entry name" value="N6_MTASE"/>
    <property type="match status" value="1"/>
</dbReference>
<evidence type="ECO:0000256" key="5">
    <source>
        <dbReference type="ARBA" id="ARBA00048391"/>
    </source>
</evidence>
<dbReference type="PANTHER" id="PTHR18895">
    <property type="entry name" value="HEMK METHYLTRANSFERASE"/>
    <property type="match status" value="1"/>
</dbReference>
<dbReference type="PANTHER" id="PTHR18895:SF74">
    <property type="entry name" value="MTRF1L RELEASE FACTOR GLUTAMINE METHYLTRANSFERASE"/>
    <property type="match status" value="1"/>
</dbReference>
<dbReference type="RefSeq" id="WP_166918236.1">
    <property type="nucleotide sequence ID" value="NZ_JAASRN010000001.1"/>
</dbReference>
<keyword evidence="2 8" id="KW-0489">Methyltransferase</keyword>
<evidence type="ECO:0000259" key="6">
    <source>
        <dbReference type="Pfam" id="PF05175"/>
    </source>
</evidence>
<evidence type="ECO:0000259" key="7">
    <source>
        <dbReference type="Pfam" id="PF17827"/>
    </source>
</evidence>
<dbReference type="InterPro" id="IPR019874">
    <property type="entry name" value="RF_methyltr_PrmC"/>
</dbReference>
<reference evidence="8 9" key="1">
    <citation type="submission" date="2020-03" db="EMBL/GenBank/DDBJ databases">
        <title>Genomic Encyclopedia of Type Strains, Phase IV (KMG-IV): sequencing the most valuable type-strain genomes for metagenomic binning, comparative biology and taxonomic classification.</title>
        <authorList>
            <person name="Goeker M."/>
        </authorList>
    </citation>
    <scope>NUCLEOTIDE SEQUENCE [LARGE SCALE GENOMIC DNA]</scope>
    <source>
        <strain evidence="8 9">DSM 5718</strain>
    </source>
</reference>
<keyword evidence="4" id="KW-0949">S-adenosyl-L-methionine</keyword>
<dbReference type="InterPro" id="IPR040758">
    <property type="entry name" value="PrmC_N"/>
</dbReference>
<evidence type="ECO:0000256" key="3">
    <source>
        <dbReference type="ARBA" id="ARBA00022679"/>
    </source>
</evidence>
<comment type="caution">
    <text evidence="8">The sequence shown here is derived from an EMBL/GenBank/DDBJ whole genome shotgun (WGS) entry which is preliminary data.</text>
</comment>
<evidence type="ECO:0000313" key="8">
    <source>
        <dbReference type="EMBL" id="NIK72949.1"/>
    </source>
</evidence>
<dbReference type="GO" id="GO:0032259">
    <property type="term" value="P:methylation"/>
    <property type="evidence" value="ECO:0007669"/>
    <property type="project" value="UniProtKB-KW"/>
</dbReference>
<protein>
    <recommendedName>
        <fullName evidence="1">peptide chain release factor N(5)-glutamine methyltransferase</fullName>
        <ecNumber evidence="1">2.1.1.297</ecNumber>
    </recommendedName>
</protein>
<dbReference type="GO" id="GO:0003676">
    <property type="term" value="F:nucleic acid binding"/>
    <property type="evidence" value="ECO:0007669"/>
    <property type="project" value="InterPro"/>
</dbReference>
<proteinExistence type="predicted"/>
<dbReference type="GO" id="GO:0102559">
    <property type="term" value="F:peptide chain release factor N(5)-glutamine methyltransferase activity"/>
    <property type="evidence" value="ECO:0007669"/>
    <property type="project" value="UniProtKB-EC"/>
</dbReference>
<dbReference type="InterPro" id="IPR004556">
    <property type="entry name" value="HemK-like"/>
</dbReference>
<dbReference type="EMBL" id="JAASRN010000001">
    <property type="protein sequence ID" value="NIK72949.1"/>
    <property type="molecule type" value="Genomic_DNA"/>
</dbReference>
<evidence type="ECO:0000256" key="1">
    <source>
        <dbReference type="ARBA" id="ARBA00012771"/>
    </source>
</evidence>
<gene>
    <name evidence="8" type="ORF">FHS56_000435</name>
</gene>
<sequence>MPVKPYKEWERGLLERLLVVYTEPEARAIARWLLEKRACAGSAQRLLNAPLSLSEAVSRRIEQDIERLLRHEPVQYVLGEAYFFGMRFEVSPAVLIPRRETEELVEWVLQSIAPGQPLRLLDIGTGSGCIAITLKKHLPAVEVHAWDVSSQALEQAARNAAFHHVEIRFSHKDVLREAAASTHNEQWEVIVSNPPYIPKKEKALMQRHVLDYEPPIALFVDDSRPLLFYEAIARYAWHTLLPGGYLFFEIHEDYGMACKHMLEQYGFQQVQLRRDMQGKQRMLRACKA</sequence>
<keyword evidence="9" id="KW-1185">Reference proteome</keyword>
<dbReference type="InterPro" id="IPR002052">
    <property type="entry name" value="DNA_methylase_N6_adenine_CS"/>
</dbReference>
<dbReference type="Gene3D" id="1.10.8.10">
    <property type="entry name" value="DNA helicase RuvA subunit, C-terminal domain"/>
    <property type="match status" value="1"/>
</dbReference>
<organism evidence="8 9">
    <name type="scientific">Thermonema lapsum</name>
    <dbReference type="NCBI Taxonomy" id="28195"/>
    <lineage>
        <taxon>Bacteria</taxon>
        <taxon>Pseudomonadati</taxon>
        <taxon>Bacteroidota</taxon>
        <taxon>Cytophagia</taxon>
        <taxon>Cytophagales</taxon>
        <taxon>Thermonemataceae</taxon>
        <taxon>Thermonema</taxon>
    </lineage>
</organism>
<feature type="domain" description="Methyltransferase small" evidence="6">
    <location>
        <begin position="118"/>
        <end position="201"/>
    </location>
</feature>
<name>A0A846MNA4_9BACT</name>
<dbReference type="Pfam" id="PF17827">
    <property type="entry name" value="PrmC_N"/>
    <property type="match status" value="1"/>
</dbReference>
<evidence type="ECO:0000256" key="4">
    <source>
        <dbReference type="ARBA" id="ARBA00022691"/>
    </source>
</evidence>
<comment type="catalytic activity">
    <reaction evidence="5">
        <text>L-glutaminyl-[peptide chain release factor] + S-adenosyl-L-methionine = N(5)-methyl-L-glutaminyl-[peptide chain release factor] + S-adenosyl-L-homocysteine + H(+)</text>
        <dbReference type="Rhea" id="RHEA:42896"/>
        <dbReference type="Rhea" id="RHEA-COMP:10271"/>
        <dbReference type="Rhea" id="RHEA-COMP:10272"/>
        <dbReference type="ChEBI" id="CHEBI:15378"/>
        <dbReference type="ChEBI" id="CHEBI:30011"/>
        <dbReference type="ChEBI" id="CHEBI:57856"/>
        <dbReference type="ChEBI" id="CHEBI:59789"/>
        <dbReference type="ChEBI" id="CHEBI:61891"/>
        <dbReference type="EC" id="2.1.1.297"/>
    </reaction>
</comment>
<dbReference type="Pfam" id="PF05175">
    <property type="entry name" value="MTS"/>
    <property type="match status" value="1"/>
</dbReference>
<dbReference type="CDD" id="cd02440">
    <property type="entry name" value="AdoMet_MTases"/>
    <property type="match status" value="1"/>
</dbReference>
<dbReference type="Proteomes" id="UP000537126">
    <property type="component" value="Unassembled WGS sequence"/>
</dbReference>
<feature type="domain" description="Release factor glutamine methyltransferase N-terminal" evidence="7">
    <location>
        <begin position="23"/>
        <end position="79"/>
    </location>
</feature>
<dbReference type="NCBIfam" id="TIGR03534">
    <property type="entry name" value="RF_mod_PrmC"/>
    <property type="match status" value="1"/>
</dbReference>
<dbReference type="NCBIfam" id="TIGR00536">
    <property type="entry name" value="hemK_fam"/>
    <property type="match status" value="1"/>
</dbReference>
<dbReference type="EC" id="2.1.1.297" evidence="1"/>
<dbReference type="InterPro" id="IPR007848">
    <property type="entry name" value="Small_mtfrase_dom"/>
</dbReference>
<dbReference type="Gene3D" id="3.40.50.150">
    <property type="entry name" value="Vaccinia Virus protein VP39"/>
    <property type="match status" value="1"/>
</dbReference>
<dbReference type="SUPFAM" id="SSF53335">
    <property type="entry name" value="S-adenosyl-L-methionine-dependent methyltransferases"/>
    <property type="match status" value="1"/>
</dbReference>
<dbReference type="InterPro" id="IPR029063">
    <property type="entry name" value="SAM-dependent_MTases_sf"/>
</dbReference>
<evidence type="ECO:0000256" key="2">
    <source>
        <dbReference type="ARBA" id="ARBA00022603"/>
    </source>
</evidence>
<keyword evidence="3 8" id="KW-0808">Transferase</keyword>
<evidence type="ECO:0000313" key="9">
    <source>
        <dbReference type="Proteomes" id="UP000537126"/>
    </source>
</evidence>